<sequence length="576" mass="62244">MDAASTPNTPATRPDPSAAGGPRKPFMGLSFLDNLAQLPMLRQFALLVGLAASVAIGFAVVLWSQQPDYQPLYSSMDNLDATQVIEVLQQSRIRYKVEPSSGALLVQADDLADARMRLASAGVSQGDGNLGFEILDREKGLGTSQFMEATQYRRGLEGEMARTISSLYNVKGARVHIAMPRSTVFVRDDRKPSASVLLEMYPGRKLEPAQVMAIVNLVATSVPELSKDQVTVVDQHGNLLSDQNELNELTIAGRQFDHTRRLEETFTRRVHNILQPVLGTGNYKAEVSADVDFSTMESTSENFNPEAVLRSEQVVSEQRAAGQGPQGIPGALSNQPPGTTQVPEQVIDPETGEPVLAAPPRDSREQATRNYELDRQISYTRQQQGRLNRLSVAVVVDNRQQLNAETGEVTSVPLTEAELASLTQLVRDAVGYDQARGDSVSVINSAFVPAGEVEALPEVPFWTQPWFWNIAKQALGILFVLVLVFGVLRPVLKSLSGGSQQGAGDTAGYPALSDDGLLADDLRDDTVSLSAPGAGPVLLPPPSAGYEQQLNAIKGLLAEDPGRVAQVVKEWINADE</sequence>
<evidence type="ECO:0000313" key="17">
    <source>
        <dbReference type="EMBL" id="CEA06043.1"/>
    </source>
</evidence>
<keyword evidence="17" id="KW-0282">Flagellum</keyword>
<dbReference type="PATRIC" id="fig|1461581.3.peg.2384"/>
<evidence type="ECO:0000256" key="5">
    <source>
        <dbReference type="ARBA" id="ARBA00017949"/>
    </source>
</evidence>
<evidence type="ECO:0000259" key="15">
    <source>
        <dbReference type="Pfam" id="PF01514"/>
    </source>
</evidence>
<dbReference type="GO" id="GO:0003774">
    <property type="term" value="F:cytoskeletal motor activity"/>
    <property type="evidence" value="ECO:0007669"/>
    <property type="project" value="InterPro"/>
</dbReference>
<feature type="compositionally biased region" description="Polar residues" evidence="13">
    <location>
        <begin position="332"/>
        <end position="343"/>
    </location>
</feature>
<keyword evidence="17" id="KW-0966">Cell projection</keyword>
<comment type="function">
    <text evidence="1 12">The M ring may be actively involved in energy transduction.</text>
</comment>
<feature type="region of interest" description="Disordered" evidence="13">
    <location>
        <begin position="1"/>
        <end position="23"/>
    </location>
</feature>
<reference evidence="17" key="1">
    <citation type="submission" date="2014-07" db="EMBL/GenBank/DDBJ databases">
        <authorList>
            <person name="Urmite Genomes Urmite Genomes"/>
        </authorList>
    </citation>
    <scope>NUCLEOTIDE SEQUENCE</scope>
    <source>
        <strain evidence="17">12M76_air</strain>
    </source>
</reference>
<feature type="domain" description="Flagellar M-ring C-terminal" evidence="16">
    <location>
        <begin position="274"/>
        <end position="447"/>
    </location>
</feature>
<dbReference type="InterPro" id="IPR006182">
    <property type="entry name" value="FliF_N_dom"/>
</dbReference>
<keyword evidence="6" id="KW-1003">Cell membrane</keyword>
<evidence type="ECO:0000256" key="10">
    <source>
        <dbReference type="ARBA" id="ARBA00023143"/>
    </source>
</evidence>
<evidence type="ECO:0000256" key="9">
    <source>
        <dbReference type="ARBA" id="ARBA00023136"/>
    </source>
</evidence>
<dbReference type="PIRSF" id="PIRSF004862">
    <property type="entry name" value="FliF"/>
    <property type="match status" value="1"/>
</dbReference>
<gene>
    <name evidence="17" type="primary">fliF</name>
    <name evidence="17" type="ORF">BN1049_02420</name>
</gene>
<dbReference type="GO" id="GO:0009431">
    <property type="term" value="C:bacterial-type flagellum basal body, MS ring"/>
    <property type="evidence" value="ECO:0007669"/>
    <property type="project" value="InterPro"/>
</dbReference>
<evidence type="ECO:0000256" key="7">
    <source>
        <dbReference type="ARBA" id="ARBA00022692"/>
    </source>
</evidence>
<dbReference type="EMBL" id="LK391969">
    <property type="protein sequence ID" value="CEF27468.1"/>
    <property type="molecule type" value="Genomic_DNA"/>
</dbReference>
<comment type="subunit">
    <text evidence="11">The basal body constitutes a major portion of the flagellar organelle and consists of four rings (L,P,S, and M) mounted on a central rod. The M ring is integral to the inner membrane of the cell and may be connected to the flagellar rod via the S ring. The S (supramembrane ring) lies just distal to the M ring. The L and P rings lie in the outer membrane and the periplasmic space, respectively.</text>
</comment>
<evidence type="ECO:0000256" key="3">
    <source>
        <dbReference type="ARBA" id="ARBA00004651"/>
    </source>
</evidence>
<keyword evidence="9 14" id="KW-0472">Membrane</keyword>
<organism evidence="17">
    <name type="scientific">Pseudomonas saudimassiliensis</name>
    <dbReference type="NCBI Taxonomy" id="1461581"/>
    <lineage>
        <taxon>Bacteria</taxon>
        <taxon>Pseudomonadati</taxon>
        <taxon>Pseudomonadota</taxon>
        <taxon>Gammaproteobacteria</taxon>
        <taxon>Pseudomonadales</taxon>
        <taxon>Pseudomonadaceae</taxon>
        <taxon>Pseudomonas</taxon>
    </lineage>
</organism>
<evidence type="ECO:0000256" key="4">
    <source>
        <dbReference type="ARBA" id="ARBA00007971"/>
    </source>
</evidence>
<dbReference type="InterPro" id="IPR045851">
    <property type="entry name" value="AMP-bd_C_sf"/>
</dbReference>
<comment type="subcellular location">
    <subcellularLocation>
        <location evidence="2 12">Bacterial flagellum basal body</location>
    </subcellularLocation>
    <subcellularLocation>
        <location evidence="3">Cell membrane</location>
        <topology evidence="3">Multi-pass membrane protein</topology>
    </subcellularLocation>
</comment>
<protein>
    <recommendedName>
        <fullName evidence="5 12">Flagellar M-ring protein</fullName>
    </recommendedName>
</protein>
<dbReference type="NCBIfam" id="TIGR00206">
    <property type="entry name" value="fliF"/>
    <property type="match status" value="1"/>
</dbReference>
<keyword evidence="17" id="KW-0969">Cilium</keyword>
<evidence type="ECO:0000259" key="16">
    <source>
        <dbReference type="Pfam" id="PF08345"/>
    </source>
</evidence>
<name>A0A078MFF5_9PSED</name>
<evidence type="ECO:0000256" key="11">
    <source>
        <dbReference type="ARBA" id="ARBA00025936"/>
    </source>
</evidence>
<evidence type="ECO:0000256" key="12">
    <source>
        <dbReference type="PIRNR" id="PIRNR004862"/>
    </source>
</evidence>
<dbReference type="GO" id="GO:0071973">
    <property type="term" value="P:bacterial-type flagellum-dependent cell motility"/>
    <property type="evidence" value="ECO:0007669"/>
    <property type="project" value="InterPro"/>
</dbReference>
<evidence type="ECO:0000256" key="2">
    <source>
        <dbReference type="ARBA" id="ARBA00004117"/>
    </source>
</evidence>
<dbReference type="AlphaFoldDB" id="A0A078MFF5"/>
<dbReference type="Pfam" id="PF08345">
    <property type="entry name" value="YscJ_FliF_C"/>
    <property type="match status" value="1"/>
</dbReference>
<keyword evidence="10 12" id="KW-0975">Bacterial flagellum</keyword>
<keyword evidence="7 14" id="KW-0812">Transmembrane</keyword>
<evidence type="ECO:0000256" key="8">
    <source>
        <dbReference type="ARBA" id="ARBA00022989"/>
    </source>
</evidence>
<dbReference type="PRINTS" id="PR01009">
    <property type="entry name" value="FLGMRINGFLIF"/>
</dbReference>
<dbReference type="Pfam" id="PF01514">
    <property type="entry name" value="YscJ_FliF"/>
    <property type="match status" value="1"/>
</dbReference>
<feature type="domain" description="Flagellar M-ring N-terminal" evidence="15">
    <location>
        <begin position="65"/>
        <end position="241"/>
    </location>
</feature>
<dbReference type="InterPro" id="IPR000067">
    <property type="entry name" value="FlgMring_FliF"/>
</dbReference>
<evidence type="ECO:0000256" key="6">
    <source>
        <dbReference type="ARBA" id="ARBA00022475"/>
    </source>
</evidence>
<accession>A0A078MFF5</accession>
<dbReference type="GO" id="GO:0005886">
    <property type="term" value="C:plasma membrane"/>
    <property type="evidence" value="ECO:0007669"/>
    <property type="project" value="UniProtKB-SubCell"/>
</dbReference>
<dbReference type="OrthoDB" id="8554211at2"/>
<dbReference type="EMBL" id="LM997413">
    <property type="protein sequence ID" value="CEA06043.1"/>
    <property type="molecule type" value="Genomic_DNA"/>
</dbReference>
<dbReference type="PANTHER" id="PTHR30046:SF0">
    <property type="entry name" value="FLAGELLAR M-RING PROTEIN"/>
    <property type="match status" value="1"/>
</dbReference>
<dbReference type="RefSeq" id="WP_044500218.1">
    <property type="nucleotide sequence ID" value="NZ_LK391969.1"/>
</dbReference>
<evidence type="ECO:0000256" key="1">
    <source>
        <dbReference type="ARBA" id="ARBA00003820"/>
    </source>
</evidence>
<dbReference type="InterPro" id="IPR043427">
    <property type="entry name" value="YscJ/FliF"/>
</dbReference>
<feature type="compositionally biased region" description="Polar residues" evidence="13">
    <location>
        <begin position="1"/>
        <end position="11"/>
    </location>
</feature>
<dbReference type="Gene3D" id="3.30.300.30">
    <property type="match status" value="1"/>
</dbReference>
<feature type="compositionally biased region" description="Low complexity" evidence="13">
    <location>
        <begin position="320"/>
        <end position="331"/>
    </location>
</feature>
<evidence type="ECO:0000256" key="13">
    <source>
        <dbReference type="SAM" id="MobiDB-lite"/>
    </source>
</evidence>
<keyword evidence="8 14" id="KW-1133">Transmembrane helix</keyword>
<feature type="transmembrane region" description="Helical" evidence="14">
    <location>
        <begin position="44"/>
        <end position="63"/>
    </location>
</feature>
<dbReference type="InterPro" id="IPR013556">
    <property type="entry name" value="Flag_M-ring_C"/>
</dbReference>
<dbReference type="PANTHER" id="PTHR30046">
    <property type="entry name" value="FLAGELLAR M-RING PROTEIN"/>
    <property type="match status" value="1"/>
</dbReference>
<proteinExistence type="inferred from homology"/>
<comment type="similarity">
    <text evidence="4 12">Belongs to the FliF family.</text>
</comment>
<feature type="region of interest" description="Disordered" evidence="13">
    <location>
        <begin position="314"/>
        <end position="345"/>
    </location>
</feature>
<evidence type="ECO:0000256" key="14">
    <source>
        <dbReference type="SAM" id="Phobius"/>
    </source>
</evidence>